<name>E8LV22_9VIBR</name>
<keyword evidence="1" id="KW-0378">Hydrolase</keyword>
<dbReference type="InterPro" id="IPR023214">
    <property type="entry name" value="HAD_sf"/>
</dbReference>
<keyword evidence="2" id="KW-1185">Reference proteome</keyword>
<dbReference type="SFLD" id="SFLDS00003">
    <property type="entry name" value="Haloacid_Dehalogenase"/>
    <property type="match status" value="1"/>
</dbReference>
<dbReference type="SUPFAM" id="SSF56784">
    <property type="entry name" value="HAD-like"/>
    <property type="match status" value="1"/>
</dbReference>
<sequence>MSSGNIKNVVFDIGNVIVRWAPLEIVRLTFGEAAASEQLAKSIFQSDTWMALNKGAISESEAKVQYQQALDWSDLECERFFYYVKQTQILVFGSVELLKRVKSAGYKVYALTDNVHEIVAHLKSQYSFWPLFDGATVSADLGLLKPQPEIYQSLLSQHKLQASETVFIDDMPYNVAGAKEQGISAIQFENSQQCEAELKALGLSF</sequence>
<dbReference type="OrthoDB" id="9797415at2"/>
<dbReference type="PANTHER" id="PTHR43611">
    <property type="entry name" value="ALPHA-D-GLUCOSE 1-PHOSPHATE PHOSPHATASE"/>
    <property type="match status" value="1"/>
</dbReference>
<dbReference type="CDD" id="cd02603">
    <property type="entry name" value="HAD_sEH-N_like"/>
    <property type="match status" value="1"/>
</dbReference>
<dbReference type="InterPro" id="IPR006439">
    <property type="entry name" value="HAD-SF_hydro_IA"/>
</dbReference>
<dbReference type="SFLD" id="SFLDG01129">
    <property type="entry name" value="C1.5:_HAD__Beta-PGM__Phosphata"/>
    <property type="match status" value="1"/>
</dbReference>
<protein>
    <submittedName>
        <fullName evidence="1">HAD superfamily hydrolase</fullName>
    </submittedName>
</protein>
<dbReference type="InterPro" id="IPR036412">
    <property type="entry name" value="HAD-like_sf"/>
</dbReference>
<dbReference type="RefSeq" id="WP_006879687.1">
    <property type="nucleotide sequence ID" value="NZ_AEVS01000071.1"/>
</dbReference>
<dbReference type="AlphaFoldDB" id="E8LV22"/>
<dbReference type="STRING" id="945543.VIBR0546_14015"/>
<dbReference type="Pfam" id="PF00702">
    <property type="entry name" value="Hydrolase"/>
    <property type="match status" value="1"/>
</dbReference>
<dbReference type="EMBL" id="AEVS01000071">
    <property type="protein sequence ID" value="EGA65407.1"/>
    <property type="molecule type" value="Genomic_DNA"/>
</dbReference>
<dbReference type="NCBIfam" id="TIGR01509">
    <property type="entry name" value="HAD-SF-IA-v3"/>
    <property type="match status" value="1"/>
</dbReference>
<dbReference type="Gene3D" id="1.10.150.240">
    <property type="entry name" value="Putative phosphatase, domain 2"/>
    <property type="match status" value="1"/>
</dbReference>
<dbReference type="eggNOG" id="COG1011">
    <property type="taxonomic scope" value="Bacteria"/>
</dbReference>
<dbReference type="GO" id="GO:0016787">
    <property type="term" value="F:hydrolase activity"/>
    <property type="evidence" value="ECO:0007669"/>
    <property type="project" value="UniProtKB-KW"/>
</dbReference>
<accession>E8LV22</accession>
<comment type="caution">
    <text evidence="1">The sequence shown here is derived from an EMBL/GenBank/DDBJ whole genome shotgun (WGS) entry which is preliminary data.</text>
</comment>
<evidence type="ECO:0000313" key="1">
    <source>
        <dbReference type="EMBL" id="EGA65407.1"/>
    </source>
</evidence>
<dbReference type="InterPro" id="IPR023198">
    <property type="entry name" value="PGP-like_dom2"/>
</dbReference>
<dbReference type="PRINTS" id="PR00413">
    <property type="entry name" value="HADHALOGNASE"/>
</dbReference>
<dbReference type="PANTHER" id="PTHR43611:SF3">
    <property type="entry name" value="FLAVIN MONONUCLEOTIDE HYDROLASE 1, CHLOROPLATIC"/>
    <property type="match status" value="1"/>
</dbReference>
<proteinExistence type="predicted"/>
<dbReference type="Gene3D" id="3.40.50.1000">
    <property type="entry name" value="HAD superfamily/HAD-like"/>
    <property type="match status" value="1"/>
</dbReference>
<dbReference type="Proteomes" id="UP000004371">
    <property type="component" value="Unassembled WGS sequence"/>
</dbReference>
<gene>
    <name evidence="1" type="ORF">VIBR0546_14015</name>
</gene>
<organism evidence="1 2">
    <name type="scientific">Vibrio brasiliensis LMG 20546</name>
    <dbReference type="NCBI Taxonomy" id="945543"/>
    <lineage>
        <taxon>Bacteria</taxon>
        <taxon>Pseudomonadati</taxon>
        <taxon>Pseudomonadota</taxon>
        <taxon>Gammaproteobacteria</taxon>
        <taxon>Vibrionales</taxon>
        <taxon>Vibrionaceae</taxon>
        <taxon>Vibrio</taxon>
        <taxon>Vibrio oreintalis group</taxon>
    </lineage>
</organism>
<evidence type="ECO:0000313" key="2">
    <source>
        <dbReference type="Proteomes" id="UP000004371"/>
    </source>
</evidence>
<reference evidence="1 2" key="1">
    <citation type="journal article" date="2012" name="Int. J. Syst. Evol. Microbiol.">
        <title>Vibrio caribbeanicus sp. nov., isolated from the marine sponge Scleritoderma cyanea.</title>
        <authorList>
            <person name="Hoffmann M."/>
            <person name="Monday S.R."/>
            <person name="Allard M.W."/>
            <person name="Strain E.A."/>
            <person name="Whittaker P."/>
            <person name="Naum M."/>
            <person name="McCarthy P.J."/>
            <person name="Lopez J.V."/>
            <person name="Fischer M."/>
            <person name="Brown E.W."/>
        </authorList>
    </citation>
    <scope>NUCLEOTIDE SEQUENCE [LARGE SCALE GENOMIC DNA]</scope>
    <source>
        <strain evidence="1 2">LMG 20546</strain>
    </source>
</reference>